<name>E3FW94_STIAD</name>
<sequence length="322" mass="35633">MVGFWRTQTLLAAVELGLLHGLPGTTEQLAERCKLPVDWCARLLRALGELGLVSRQGTLWRTTERGALLHPEHPLSLQEAASHWGRDCSRLWEALPTALRGDANWKPPSFFEQLAKEEARLESYHRMMASYARHDYGALAEHLPHLTSGTVLDAGGGTGTLLHELLHRRPELQGVLLERPEVARLATVPPSLSGRLQLRAGDLFQPWGVQAEAIFLTRVLHDWEDEEALRILIRARESLQPGGRLYAVELLLGTAEPDMSGGLLDLHMLVSTGGRERTEAQFHALFERAGLRLIERQSIPGGIHSILTVTRDGLTPASSSLP</sequence>
<dbReference type="PANTHER" id="PTHR43712">
    <property type="entry name" value="PUTATIVE (AFU_ORTHOLOGUE AFUA_4G14580)-RELATED"/>
    <property type="match status" value="1"/>
</dbReference>
<dbReference type="Proteomes" id="UP000001351">
    <property type="component" value="Chromosome"/>
</dbReference>
<dbReference type="RefSeq" id="WP_013378264.1">
    <property type="nucleotide sequence ID" value="NC_014623.1"/>
</dbReference>
<feature type="domain" description="O-methyltransferase dimerisation" evidence="5">
    <location>
        <begin position="3"/>
        <end position="69"/>
    </location>
</feature>
<evidence type="ECO:0000313" key="6">
    <source>
        <dbReference type="EMBL" id="ADO76000.1"/>
    </source>
</evidence>
<dbReference type="Pfam" id="PF08100">
    <property type="entry name" value="Dimerisation"/>
    <property type="match status" value="1"/>
</dbReference>
<protein>
    <submittedName>
        <fullName evidence="6">O-methyltransferase, family protein</fullName>
    </submittedName>
</protein>
<dbReference type="Gene3D" id="1.10.10.10">
    <property type="entry name" value="Winged helix-like DNA-binding domain superfamily/Winged helix DNA-binding domain"/>
    <property type="match status" value="1"/>
</dbReference>
<dbReference type="PANTHER" id="PTHR43712:SF2">
    <property type="entry name" value="O-METHYLTRANSFERASE CICE"/>
    <property type="match status" value="1"/>
</dbReference>
<dbReference type="InterPro" id="IPR016461">
    <property type="entry name" value="COMT-like"/>
</dbReference>
<accession>E3FW94</accession>
<keyword evidence="3" id="KW-0949">S-adenosyl-L-methionine</keyword>
<keyword evidence="1" id="KW-0489">Methyltransferase</keyword>
<dbReference type="InterPro" id="IPR012967">
    <property type="entry name" value="COMT_dimerisation"/>
</dbReference>
<dbReference type="PROSITE" id="PS51683">
    <property type="entry name" value="SAM_OMT_II"/>
    <property type="match status" value="1"/>
</dbReference>
<dbReference type="KEGG" id="sur:STAUR_8245"/>
<evidence type="ECO:0000256" key="2">
    <source>
        <dbReference type="ARBA" id="ARBA00022679"/>
    </source>
</evidence>
<dbReference type="InterPro" id="IPR036390">
    <property type="entry name" value="WH_DNA-bd_sf"/>
</dbReference>
<dbReference type="SUPFAM" id="SSF53335">
    <property type="entry name" value="S-adenosyl-L-methionine-dependent methyltransferases"/>
    <property type="match status" value="1"/>
</dbReference>
<reference evidence="6 7" key="1">
    <citation type="journal article" date="2011" name="Mol. Biol. Evol.">
        <title>Comparative genomic analysis of fruiting body formation in Myxococcales.</title>
        <authorList>
            <person name="Huntley S."/>
            <person name="Hamann N."/>
            <person name="Wegener-Feldbrugge S."/>
            <person name="Treuner-Lange A."/>
            <person name="Kube M."/>
            <person name="Reinhardt R."/>
            <person name="Klages S."/>
            <person name="Muller R."/>
            <person name="Ronning C.M."/>
            <person name="Nierman W.C."/>
            <person name="Sogaard-Andersen L."/>
        </authorList>
    </citation>
    <scope>NUCLEOTIDE SEQUENCE [LARGE SCALE GENOMIC DNA]</scope>
    <source>
        <strain evidence="6 7">DW4/3-1</strain>
    </source>
</reference>
<proteinExistence type="predicted"/>
<dbReference type="InterPro" id="IPR036388">
    <property type="entry name" value="WH-like_DNA-bd_sf"/>
</dbReference>
<keyword evidence="7" id="KW-1185">Reference proteome</keyword>
<gene>
    <name evidence="6" type="ordered locus">STAUR_8245</name>
</gene>
<dbReference type="InterPro" id="IPR029063">
    <property type="entry name" value="SAM-dependent_MTases_sf"/>
</dbReference>
<keyword evidence="2" id="KW-0808">Transferase</keyword>
<dbReference type="eggNOG" id="COG2813">
    <property type="taxonomic scope" value="Bacteria"/>
</dbReference>
<dbReference type="CDD" id="cd02440">
    <property type="entry name" value="AdoMet_MTases"/>
    <property type="match status" value="1"/>
</dbReference>
<evidence type="ECO:0000313" key="7">
    <source>
        <dbReference type="Proteomes" id="UP000001351"/>
    </source>
</evidence>
<evidence type="ECO:0000256" key="3">
    <source>
        <dbReference type="ARBA" id="ARBA00022691"/>
    </source>
</evidence>
<dbReference type="InterPro" id="IPR001077">
    <property type="entry name" value="COMT_C"/>
</dbReference>
<dbReference type="GO" id="GO:0032259">
    <property type="term" value="P:methylation"/>
    <property type="evidence" value="ECO:0007669"/>
    <property type="project" value="UniProtKB-KW"/>
</dbReference>
<organism evidence="6 7">
    <name type="scientific">Stigmatella aurantiaca (strain DW4/3-1)</name>
    <dbReference type="NCBI Taxonomy" id="378806"/>
    <lineage>
        <taxon>Bacteria</taxon>
        <taxon>Pseudomonadati</taxon>
        <taxon>Myxococcota</taxon>
        <taxon>Myxococcia</taxon>
        <taxon>Myxococcales</taxon>
        <taxon>Cystobacterineae</taxon>
        <taxon>Archangiaceae</taxon>
        <taxon>Stigmatella</taxon>
    </lineage>
</organism>
<feature type="domain" description="O-methyltransferase C-terminal" evidence="4">
    <location>
        <begin position="114"/>
        <end position="291"/>
    </location>
</feature>
<dbReference type="Gene3D" id="3.40.50.150">
    <property type="entry name" value="Vaccinia Virus protein VP39"/>
    <property type="match status" value="1"/>
</dbReference>
<dbReference type="SUPFAM" id="SSF46785">
    <property type="entry name" value="Winged helix' DNA-binding domain"/>
    <property type="match status" value="1"/>
</dbReference>
<dbReference type="AlphaFoldDB" id="E3FW94"/>
<evidence type="ECO:0000259" key="5">
    <source>
        <dbReference type="Pfam" id="PF08100"/>
    </source>
</evidence>
<dbReference type="HOGENOM" id="CLU_005533_12_0_7"/>
<evidence type="ECO:0000256" key="1">
    <source>
        <dbReference type="ARBA" id="ARBA00022603"/>
    </source>
</evidence>
<dbReference type="STRING" id="378806.STAUR_8245"/>
<dbReference type="GO" id="GO:0046983">
    <property type="term" value="F:protein dimerization activity"/>
    <property type="evidence" value="ECO:0007669"/>
    <property type="project" value="InterPro"/>
</dbReference>
<dbReference type="GO" id="GO:0008171">
    <property type="term" value="F:O-methyltransferase activity"/>
    <property type="evidence" value="ECO:0007669"/>
    <property type="project" value="InterPro"/>
</dbReference>
<dbReference type="EMBL" id="CP002271">
    <property type="protein sequence ID" value="ADO76000.1"/>
    <property type="molecule type" value="Genomic_DNA"/>
</dbReference>
<evidence type="ECO:0000259" key="4">
    <source>
        <dbReference type="Pfam" id="PF00891"/>
    </source>
</evidence>
<dbReference type="Pfam" id="PF00891">
    <property type="entry name" value="Methyltransf_2"/>
    <property type="match status" value="1"/>
</dbReference>